<dbReference type="PANTHER" id="PTHR10458">
    <property type="entry name" value="PEPTIDE DEFORMYLASE"/>
    <property type="match status" value="1"/>
</dbReference>
<organism evidence="2 3">
    <name type="scientific">Macrococcus caseolyticus (strain JCSC5402)</name>
    <name type="common">Macrococcoides caseolyticum</name>
    <dbReference type="NCBI Taxonomy" id="458233"/>
    <lineage>
        <taxon>Bacteria</taxon>
        <taxon>Bacillati</taxon>
        <taxon>Bacillota</taxon>
        <taxon>Bacilli</taxon>
        <taxon>Bacillales</taxon>
        <taxon>Staphylococcaceae</taxon>
        <taxon>Macrococcoides</taxon>
    </lineage>
</organism>
<dbReference type="InterPro" id="IPR023635">
    <property type="entry name" value="Peptide_deformylase"/>
</dbReference>
<dbReference type="InterPro" id="IPR036821">
    <property type="entry name" value="Peptide_deformylase_sf"/>
</dbReference>
<accession>B9EB93</accession>
<evidence type="ECO:0000313" key="2">
    <source>
        <dbReference type="EMBL" id="BAH17504.1"/>
    </source>
</evidence>
<name>B9EB93_MACCJ</name>
<proteinExistence type="inferred from homology"/>
<dbReference type="STRING" id="458233.MCCL_0797"/>
<dbReference type="eggNOG" id="COG0242">
    <property type="taxonomic scope" value="Bacteria"/>
</dbReference>
<reference evidence="2 3" key="1">
    <citation type="journal article" date="2009" name="J. Bacteriol.">
        <title>Complete genome sequence of Macrococcus caseolyticus strain JCSCS5402, reflecting the ancestral genome of the human-pathogenic staphylococci.</title>
        <authorList>
            <person name="Baba T."/>
            <person name="Kuwahara-Arai K."/>
            <person name="Uchiyama I."/>
            <person name="Takeuchi F."/>
            <person name="Ito T."/>
            <person name="Hiramatsu K."/>
        </authorList>
    </citation>
    <scope>NUCLEOTIDE SEQUENCE [LARGE SCALE GENOMIC DNA]</scope>
    <source>
        <strain evidence="2 3">JCSC5402</strain>
    </source>
</reference>
<dbReference type="PRINTS" id="PR01576">
    <property type="entry name" value="PDEFORMYLASE"/>
</dbReference>
<protein>
    <submittedName>
        <fullName evidence="2">Polypeptide deformylase</fullName>
    </submittedName>
</protein>
<dbReference type="CDD" id="cd00487">
    <property type="entry name" value="Pep_deformylase"/>
    <property type="match status" value="1"/>
</dbReference>
<sequence>MIKQLIEEQNSLLHREVKDVTQFDASLKALIKDLEDTLFHHNGVGIAAPQIGVDLKVALVDMEADGILQLVNPKIVSYSEETESDVEGCLSIPGVFGLVDRSIEIVIEANDLDGNKIEMTAYDDIARYYSAGEWIT</sequence>
<dbReference type="EMBL" id="AP009484">
    <property type="protein sequence ID" value="BAH17504.1"/>
    <property type="molecule type" value="Genomic_DNA"/>
</dbReference>
<dbReference type="Pfam" id="PF01327">
    <property type="entry name" value="Pep_deformylase"/>
    <property type="match status" value="1"/>
</dbReference>
<comment type="similarity">
    <text evidence="1">Belongs to the polypeptide deformylase family.</text>
</comment>
<dbReference type="SUPFAM" id="SSF56420">
    <property type="entry name" value="Peptide deformylase"/>
    <property type="match status" value="1"/>
</dbReference>
<dbReference type="Proteomes" id="UP000001383">
    <property type="component" value="Chromosome"/>
</dbReference>
<dbReference type="HOGENOM" id="CLU_061901_4_2_9"/>
<gene>
    <name evidence="2" type="primary">def</name>
    <name evidence="2" type="ordered locus">MCCL_0797</name>
</gene>
<dbReference type="PANTHER" id="PTHR10458:SF22">
    <property type="entry name" value="PEPTIDE DEFORMYLASE"/>
    <property type="match status" value="1"/>
</dbReference>
<dbReference type="Gene3D" id="3.90.45.10">
    <property type="entry name" value="Peptide deformylase"/>
    <property type="match status" value="1"/>
</dbReference>
<dbReference type="KEGG" id="mcl:MCCL_0797"/>
<dbReference type="RefSeq" id="WP_012656704.1">
    <property type="nucleotide sequence ID" value="NC_011999.1"/>
</dbReference>
<dbReference type="GO" id="GO:0042586">
    <property type="term" value="F:peptide deformylase activity"/>
    <property type="evidence" value="ECO:0007669"/>
    <property type="project" value="InterPro"/>
</dbReference>
<dbReference type="PIRSF" id="PIRSF004749">
    <property type="entry name" value="Pep_def"/>
    <property type="match status" value="1"/>
</dbReference>
<evidence type="ECO:0000256" key="1">
    <source>
        <dbReference type="ARBA" id="ARBA00010759"/>
    </source>
</evidence>
<dbReference type="AlphaFoldDB" id="B9EB93"/>
<evidence type="ECO:0000313" key="3">
    <source>
        <dbReference type="Proteomes" id="UP000001383"/>
    </source>
</evidence>